<keyword evidence="6 7" id="KW-0949">S-adenosyl-L-methionine</keyword>
<dbReference type="InterPro" id="IPR029063">
    <property type="entry name" value="SAM-dependent_MTases_sf"/>
</dbReference>
<proteinExistence type="inferred from homology"/>
<dbReference type="SUPFAM" id="SSF53335">
    <property type="entry name" value="S-adenosyl-L-methionine-dependent methyltransferases"/>
    <property type="match status" value="1"/>
</dbReference>
<dbReference type="RefSeq" id="WP_369017640.1">
    <property type="nucleotide sequence ID" value="NZ_CP121689.1"/>
</dbReference>
<keyword evidence="9" id="KW-1185">Reference proteome</keyword>
<gene>
    <name evidence="7" type="primary">pcm</name>
    <name evidence="8" type="ORF">QBE54_07810</name>
</gene>
<dbReference type="HAMAP" id="MF_00090">
    <property type="entry name" value="PIMT"/>
    <property type="match status" value="1"/>
</dbReference>
<dbReference type="EMBL" id="CP121689">
    <property type="protein sequence ID" value="WZL75493.1"/>
    <property type="molecule type" value="Genomic_DNA"/>
</dbReference>
<evidence type="ECO:0000256" key="6">
    <source>
        <dbReference type="ARBA" id="ARBA00022691"/>
    </source>
</evidence>
<dbReference type="InterPro" id="IPR000682">
    <property type="entry name" value="PCMT"/>
</dbReference>
<dbReference type="GO" id="GO:0032259">
    <property type="term" value="P:methylation"/>
    <property type="evidence" value="ECO:0007669"/>
    <property type="project" value="UniProtKB-KW"/>
</dbReference>
<dbReference type="PROSITE" id="PS01279">
    <property type="entry name" value="PCMT"/>
    <property type="match status" value="1"/>
</dbReference>
<comment type="catalytic activity">
    <reaction evidence="7">
        <text>[protein]-L-isoaspartate + S-adenosyl-L-methionine = [protein]-L-isoaspartate alpha-methyl ester + S-adenosyl-L-homocysteine</text>
        <dbReference type="Rhea" id="RHEA:12705"/>
        <dbReference type="Rhea" id="RHEA-COMP:12143"/>
        <dbReference type="Rhea" id="RHEA-COMP:12144"/>
        <dbReference type="ChEBI" id="CHEBI:57856"/>
        <dbReference type="ChEBI" id="CHEBI:59789"/>
        <dbReference type="ChEBI" id="CHEBI:90596"/>
        <dbReference type="ChEBI" id="CHEBI:90598"/>
        <dbReference type="EC" id="2.1.1.77"/>
    </reaction>
</comment>
<comment type="similarity">
    <text evidence="2 7">Belongs to the methyltransferase superfamily. L-isoaspartyl/D-aspartyl protein methyltransferase family.</text>
</comment>
<evidence type="ECO:0000256" key="1">
    <source>
        <dbReference type="ARBA" id="ARBA00004496"/>
    </source>
</evidence>
<evidence type="ECO:0000256" key="7">
    <source>
        <dbReference type="HAMAP-Rule" id="MF_00090"/>
    </source>
</evidence>
<evidence type="ECO:0000256" key="5">
    <source>
        <dbReference type="ARBA" id="ARBA00022679"/>
    </source>
</evidence>
<keyword evidence="4 7" id="KW-0489">Methyltransferase</keyword>
<dbReference type="NCBIfam" id="NF001453">
    <property type="entry name" value="PRK00312.1"/>
    <property type="match status" value="1"/>
</dbReference>
<dbReference type="Pfam" id="PF01135">
    <property type="entry name" value="PCMT"/>
    <property type="match status" value="1"/>
</dbReference>
<dbReference type="EC" id="2.1.1.77" evidence="7"/>
<feature type="active site" evidence="7">
    <location>
        <position position="86"/>
    </location>
</feature>
<comment type="subcellular location">
    <subcellularLocation>
        <location evidence="1 7">Cytoplasm</location>
    </subcellularLocation>
</comment>
<evidence type="ECO:0000256" key="3">
    <source>
        <dbReference type="ARBA" id="ARBA00022490"/>
    </source>
</evidence>
<keyword evidence="3 7" id="KW-0963">Cytoplasm</keyword>
<keyword evidence="5 7" id="KW-0808">Transferase</keyword>
<sequence length="237" mass="26320">MRKVTSIIFILVGFLFLLSPEVLAKDNFQEARLRMVQEQIEQRGITDPLVLSALRSVPRHEFVPENMKPFAYEDTPLPIGYGQTISQPYIVALMTEKAGVKPGSRVLEVGTGSGYQAAILCAMGCEVYSVEIIKALAERARETLERLGYSAKVFWGDGYFGLKEFAPFDAIIVTCSIDHIPPPLIEQLKEGGKMVIPVGPPWSIQSLLLVEKTPDGIRTQDLGAVRFVPLTRTLREK</sequence>
<dbReference type="GO" id="GO:0004719">
    <property type="term" value="F:protein-L-isoaspartate (D-aspartate) O-methyltransferase activity"/>
    <property type="evidence" value="ECO:0007669"/>
    <property type="project" value="UniProtKB-EC"/>
</dbReference>
<dbReference type="Proteomes" id="UP001461341">
    <property type="component" value="Chromosome"/>
</dbReference>
<dbReference type="PANTHER" id="PTHR11579">
    <property type="entry name" value="PROTEIN-L-ISOASPARTATE O-METHYLTRANSFERASE"/>
    <property type="match status" value="1"/>
</dbReference>
<evidence type="ECO:0000313" key="8">
    <source>
        <dbReference type="EMBL" id="WZL75493.1"/>
    </source>
</evidence>
<comment type="function">
    <text evidence="7">Catalyzes the methyl esterification of L-isoaspartyl residues in peptides and proteins that result from spontaneous decomposition of normal L-aspartyl and L-asparaginyl residues. It plays a role in the repair and/or degradation of damaged proteins.</text>
</comment>
<dbReference type="CDD" id="cd02440">
    <property type="entry name" value="AdoMet_MTases"/>
    <property type="match status" value="1"/>
</dbReference>
<evidence type="ECO:0000313" key="9">
    <source>
        <dbReference type="Proteomes" id="UP001461341"/>
    </source>
</evidence>
<dbReference type="PANTHER" id="PTHR11579:SF0">
    <property type="entry name" value="PROTEIN-L-ISOASPARTATE(D-ASPARTATE) O-METHYLTRANSFERASE"/>
    <property type="match status" value="1"/>
</dbReference>
<organism evidence="8 9">
    <name type="scientific">Thermatribacter velox</name>
    <dbReference type="NCBI Taxonomy" id="3039681"/>
    <lineage>
        <taxon>Bacteria</taxon>
        <taxon>Pseudomonadati</taxon>
        <taxon>Atribacterota</taxon>
        <taxon>Atribacteria</taxon>
        <taxon>Atribacterales</taxon>
        <taxon>Thermatribacteraceae</taxon>
        <taxon>Thermatribacter</taxon>
    </lineage>
</organism>
<reference evidence="8 9" key="1">
    <citation type="submission" date="2023-03" db="EMBL/GenBank/DDBJ databases">
        <title>Novel Species.</title>
        <authorList>
            <person name="Ma S."/>
        </authorList>
    </citation>
    <scope>NUCLEOTIDE SEQUENCE [LARGE SCALE GENOMIC DNA]</scope>
    <source>
        <strain evidence="8 9">B11</strain>
    </source>
</reference>
<dbReference type="NCBIfam" id="TIGR00080">
    <property type="entry name" value="pimt"/>
    <property type="match status" value="1"/>
</dbReference>
<evidence type="ECO:0000256" key="2">
    <source>
        <dbReference type="ARBA" id="ARBA00005369"/>
    </source>
</evidence>
<evidence type="ECO:0000256" key="4">
    <source>
        <dbReference type="ARBA" id="ARBA00022603"/>
    </source>
</evidence>
<name>A0ABZ2YB03_9BACT</name>
<accession>A0ABZ2YB03</accession>
<protein>
    <recommendedName>
        <fullName evidence="7">Protein-L-isoaspartate O-methyltransferase</fullName>
        <ecNumber evidence="7">2.1.1.77</ecNumber>
    </recommendedName>
    <alternativeName>
        <fullName evidence="7">L-isoaspartyl protein carboxyl methyltransferase</fullName>
    </alternativeName>
    <alternativeName>
        <fullName evidence="7">Protein L-isoaspartyl methyltransferase</fullName>
    </alternativeName>
    <alternativeName>
        <fullName evidence="7">Protein-beta-aspartate methyltransferase</fullName>
        <shortName evidence="7">PIMT</shortName>
    </alternativeName>
</protein>
<dbReference type="Gene3D" id="3.40.50.150">
    <property type="entry name" value="Vaccinia Virus protein VP39"/>
    <property type="match status" value="1"/>
</dbReference>